<accession>A0A0C9ZY84</accession>
<organism evidence="1 2">
    <name type="scientific">Pisolithus microcarpus 441</name>
    <dbReference type="NCBI Taxonomy" id="765257"/>
    <lineage>
        <taxon>Eukaryota</taxon>
        <taxon>Fungi</taxon>
        <taxon>Dikarya</taxon>
        <taxon>Basidiomycota</taxon>
        <taxon>Agaricomycotina</taxon>
        <taxon>Agaricomycetes</taxon>
        <taxon>Agaricomycetidae</taxon>
        <taxon>Boletales</taxon>
        <taxon>Sclerodermatineae</taxon>
        <taxon>Pisolithaceae</taxon>
        <taxon>Pisolithus</taxon>
    </lineage>
</organism>
<dbReference type="Proteomes" id="UP000054018">
    <property type="component" value="Unassembled WGS sequence"/>
</dbReference>
<name>A0A0C9ZY84_9AGAM</name>
<reference evidence="1 2" key="1">
    <citation type="submission" date="2014-04" db="EMBL/GenBank/DDBJ databases">
        <authorList>
            <consortium name="DOE Joint Genome Institute"/>
            <person name="Kuo A."/>
            <person name="Kohler A."/>
            <person name="Costa M.D."/>
            <person name="Nagy L.G."/>
            <person name="Floudas D."/>
            <person name="Copeland A."/>
            <person name="Barry K.W."/>
            <person name="Cichocki N."/>
            <person name="Veneault-Fourrey C."/>
            <person name="LaButti K."/>
            <person name="Lindquist E.A."/>
            <person name="Lipzen A."/>
            <person name="Lundell T."/>
            <person name="Morin E."/>
            <person name="Murat C."/>
            <person name="Sun H."/>
            <person name="Tunlid A."/>
            <person name="Henrissat B."/>
            <person name="Grigoriev I.V."/>
            <person name="Hibbett D.S."/>
            <person name="Martin F."/>
            <person name="Nordberg H.P."/>
            <person name="Cantor M.N."/>
            <person name="Hua S.X."/>
        </authorList>
    </citation>
    <scope>NUCLEOTIDE SEQUENCE [LARGE SCALE GENOMIC DNA]</scope>
    <source>
        <strain evidence="1 2">441</strain>
    </source>
</reference>
<evidence type="ECO:0000313" key="2">
    <source>
        <dbReference type="Proteomes" id="UP000054018"/>
    </source>
</evidence>
<dbReference type="HOGENOM" id="CLU_2832144_0_0_1"/>
<protein>
    <submittedName>
        <fullName evidence="1">Uncharacterized protein</fullName>
    </submittedName>
</protein>
<proteinExistence type="predicted"/>
<gene>
    <name evidence="1" type="ORF">PISMIDRAFT_98224</name>
</gene>
<dbReference type="OrthoDB" id="2793825at2759"/>
<keyword evidence="2" id="KW-1185">Reference proteome</keyword>
<evidence type="ECO:0000313" key="1">
    <source>
        <dbReference type="EMBL" id="KIK24673.1"/>
    </source>
</evidence>
<reference evidence="2" key="2">
    <citation type="submission" date="2015-01" db="EMBL/GenBank/DDBJ databases">
        <title>Evolutionary Origins and Diversification of the Mycorrhizal Mutualists.</title>
        <authorList>
            <consortium name="DOE Joint Genome Institute"/>
            <consortium name="Mycorrhizal Genomics Consortium"/>
            <person name="Kohler A."/>
            <person name="Kuo A."/>
            <person name="Nagy L.G."/>
            <person name="Floudas D."/>
            <person name="Copeland A."/>
            <person name="Barry K.W."/>
            <person name="Cichocki N."/>
            <person name="Veneault-Fourrey C."/>
            <person name="LaButti K."/>
            <person name="Lindquist E.A."/>
            <person name="Lipzen A."/>
            <person name="Lundell T."/>
            <person name="Morin E."/>
            <person name="Murat C."/>
            <person name="Riley R."/>
            <person name="Ohm R."/>
            <person name="Sun H."/>
            <person name="Tunlid A."/>
            <person name="Henrissat B."/>
            <person name="Grigoriev I.V."/>
            <person name="Hibbett D.S."/>
            <person name="Martin F."/>
        </authorList>
    </citation>
    <scope>NUCLEOTIDE SEQUENCE [LARGE SCALE GENOMIC DNA]</scope>
    <source>
        <strain evidence="2">441</strain>
    </source>
</reference>
<dbReference type="EMBL" id="KN833714">
    <property type="protein sequence ID" value="KIK24673.1"/>
    <property type="molecule type" value="Genomic_DNA"/>
</dbReference>
<sequence>MIERAGEIGEPCGMPLVTGFDGDSLPSRQIAASHCVRKDVTHLTNEMGRFFWHSMLASLVWLTKSK</sequence>
<dbReference type="AlphaFoldDB" id="A0A0C9ZY84"/>